<dbReference type="GO" id="GO:0030313">
    <property type="term" value="C:cell envelope"/>
    <property type="evidence" value="ECO:0007669"/>
    <property type="project" value="UniProtKB-SubCell"/>
</dbReference>
<gene>
    <name evidence="7" type="ORF">Q31a_29960</name>
</gene>
<accession>A0A518G7W5</accession>
<dbReference type="KEGG" id="ahel:Q31a_29960"/>
<dbReference type="AlphaFoldDB" id="A0A518G7W5"/>
<dbReference type="GO" id="GO:0017004">
    <property type="term" value="P:cytochrome complex assembly"/>
    <property type="evidence" value="ECO:0007669"/>
    <property type="project" value="UniProtKB-KW"/>
</dbReference>
<feature type="chain" id="PRO_5022057764" evidence="5">
    <location>
        <begin position="24"/>
        <end position="194"/>
    </location>
</feature>
<dbReference type="InterPro" id="IPR036249">
    <property type="entry name" value="Thioredoxin-like_sf"/>
</dbReference>
<dbReference type="RefSeq" id="WP_145078628.1">
    <property type="nucleotide sequence ID" value="NZ_CP036298.1"/>
</dbReference>
<keyword evidence="4" id="KW-0676">Redox-active center</keyword>
<evidence type="ECO:0000256" key="5">
    <source>
        <dbReference type="SAM" id="SignalP"/>
    </source>
</evidence>
<sequence precursor="true">MVKLWIALSLGLCLIANGLVVSAADKGSAEKPSVGKPVVDFELAAVAGTLEGEVRLTETLKHGPVLLVVLRGYPEYQCPACTRQVGALIGQAKTFADHNVNVLLVYPGAEKDLDKHADEFLHGTKLPAPFTFLLDPGYKFTNAYGLRWDAPKETAYPSTFLIDTDRTVKYAKISSTHGDRAEVKQLIAAIKELK</sequence>
<dbReference type="OrthoDB" id="279898at2"/>
<evidence type="ECO:0000256" key="1">
    <source>
        <dbReference type="ARBA" id="ARBA00004196"/>
    </source>
</evidence>
<dbReference type="Gene3D" id="3.40.30.10">
    <property type="entry name" value="Glutaredoxin"/>
    <property type="match status" value="1"/>
</dbReference>
<keyword evidence="5" id="KW-0732">Signal</keyword>
<dbReference type="Pfam" id="PF00578">
    <property type="entry name" value="AhpC-TSA"/>
    <property type="match status" value="1"/>
</dbReference>
<keyword evidence="2" id="KW-0201">Cytochrome c-type biogenesis</keyword>
<comment type="subcellular location">
    <subcellularLocation>
        <location evidence="1">Cell envelope</location>
    </subcellularLocation>
</comment>
<reference evidence="7 8" key="1">
    <citation type="submission" date="2019-02" db="EMBL/GenBank/DDBJ databases">
        <title>Deep-cultivation of Planctomycetes and their phenomic and genomic characterization uncovers novel biology.</title>
        <authorList>
            <person name="Wiegand S."/>
            <person name="Jogler M."/>
            <person name="Boedeker C."/>
            <person name="Pinto D."/>
            <person name="Vollmers J."/>
            <person name="Rivas-Marin E."/>
            <person name="Kohn T."/>
            <person name="Peeters S.H."/>
            <person name="Heuer A."/>
            <person name="Rast P."/>
            <person name="Oberbeckmann S."/>
            <person name="Bunk B."/>
            <person name="Jeske O."/>
            <person name="Meyerdierks A."/>
            <person name="Storesund J.E."/>
            <person name="Kallscheuer N."/>
            <person name="Luecker S."/>
            <person name="Lage O.M."/>
            <person name="Pohl T."/>
            <person name="Merkel B.J."/>
            <person name="Hornburger P."/>
            <person name="Mueller R.-W."/>
            <person name="Bruemmer F."/>
            <person name="Labrenz M."/>
            <person name="Spormann A.M."/>
            <person name="Op den Camp H."/>
            <person name="Overmann J."/>
            <person name="Amann R."/>
            <person name="Jetten M.S.M."/>
            <person name="Mascher T."/>
            <person name="Medema M.H."/>
            <person name="Devos D.P."/>
            <person name="Kaster A.-K."/>
            <person name="Ovreas L."/>
            <person name="Rohde M."/>
            <person name="Galperin M.Y."/>
            <person name="Jogler C."/>
        </authorList>
    </citation>
    <scope>NUCLEOTIDE SEQUENCE [LARGE SCALE GENOMIC DNA]</scope>
    <source>
        <strain evidence="7 8">Q31a</strain>
    </source>
</reference>
<feature type="domain" description="Thioredoxin" evidence="6">
    <location>
        <begin position="32"/>
        <end position="194"/>
    </location>
</feature>
<dbReference type="PANTHER" id="PTHR42852">
    <property type="entry name" value="THIOL:DISULFIDE INTERCHANGE PROTEIN DSBE"/>
    <property type="match status" value="1"/>
</dbReference>
<dbReference type="InterPro" id="IPR013766">
    <property type="entry name" value="Thioredoxin_domain"/>
</dbReference>
<keyword evidence="8" id="KW-1185">Reference proteome</keyword>
<keyword evidence="3" id="KW-1015">Disulfide bond</keyword>
<dbReference type="Proteomes" id="UP000318017">
    <property type="component" value="Chromosome"/>
</dbReference>
<evidence type="ECO:0000256" key="3">
    <source>
        <dbReference type="ARBA" id="ARBA00023157"/>
    </source>
</evidence>
<evidence type="ECO:0000259" key="6">
    <source>
        <dbReference type="PROSITE" id="PS51352"/>
    </source>
</evidence>
<name>A0A518G7W5_9BACT</name>
<organism evidence="7 8">
    <name type="scientific">Aureliella helgolandensis</name>
    <dbReference type="NCBI Taxonomy" id="2527968"/>
    <lineage>
        <taxon>Bacteria</taxon>
        <taxon>Pseudomonadati</taxon>
        <taxon>Planctomycetota</taxon>
        <taxon>Planctomycetia</taxon>
        <taxon>Pirellulales</taxon>
        <taxon>Pirellulaceae</taxon>
        <taxon>Aureliella</taxon>
    </lineage>
</organism>
<feature type="signal peptide" evidence="5">
    <location>
        <begin position="1"/>
        <end position="23"/>
    </location>
</feature>
<dbReference type="EMBL" id="CP036298">
    <property type="protein sequence ID" value="QDV24675.1"/>
    <property type="molecule type" value="Genomic_DNA"/>
</dbReference>
<proteinExistence type="predicted"/>
<evidence type="ECO:0000313" key="7">
    <source>
        <dbReference type="EMBL" id="QDV24675.1"/>
    </source>
</evidence>
<evidence type="ECO:0000313" key="8">
    <source>
        <dbReference type="Proteomes" id="UP000318017"/>
    </source>
</evidence>
<dbReference type="SUPFAM" id="SSF52833">
    <property type="entry name" value="Thioredoxin-like"/>
    <property type="match status" value="1"/>
</dbReference>
<dbReference type="PANTHER" id="PTHR42852:SF6">
    <property type="entry name" value="THIOL:DISULFIDE INTERCHANGE PROTEIN DSBE"/>
    <property type="match status" value="1"/>
</dbReference>
<evidence type="ECO:0000256" key="2">
    <source>
        <dbReference type="ARBA" id="ARBA00022748"/>
    </source>
</evidence>
<dbReference type="GO" id="GO:0016209">
    <property type="term" value="F:antioxidant activity"/>
    <property type="evidence" value="ECO:0007669"/>
    <property type="project" value="InterPro"/>
</dbReference>
<evidence type="ECO:0000256" key="4">
    <source>
        <dbReference type="ARBA" id="ARBA00023284"/>
    </source>
</evidence>
<dbReference type="InterPro" id="IPR050553">
    <property type="entry name" value="Thioredoxin_ResA/DsbE_sf"/>
</dbReference>
<dbReference type="GO" id="GO:0016491">
    <property type="term" value="F:oxidoreductase activity"/>
    <property type="evidence" value="ECO:0007669"/>
    <property type="project" value="InterPro"/>
</dbReference>
<dbReference type="PROSITE" id="PS51352">
    <property type="entry name" value="THIOREDOXIN_2"/>
    <property type="match status" value="1"/>
</dbReference>
<protein>
    <submittedName>
        <fullName evidence="7">AhpC/TSA family protein</fullName>
    </submittedName>
</protein>
<dbReference type="InterPro" id="IPR000866">
    <property type="entry name" value="AhpC/TSA"/>
</dbReference>